<sequence>MLVKEKILLKIVSEISYQKLIINKVDKCSHVTLFSCKRFEDK</sequence>
<reference evidence="1" key="1">
    <citation type="journal article" date="2018" name="Nat. Plants">
        <title>Whole-genome landscape of Medicago truncatula symbiotic genes.</title>
        <authorList>
            <person name="Pecrix Y."/>
            <person name="Gamas P."/>
            <person name="Carrere S."/>
        </authorList>
    </citation>
    <scope>NUCLEOTIDE SEQUENCE</scope>
    <source>
        <tissue evidence="1">Leaves</tissue>
    </source>
</reference>
<name>A0A396HSX5_MEDTR</name>
<evidence type="ECO:0000313" key="1">
    <source>
        <dbReference type="EMBL" id="RHN55024.1"/>
    </source>
</evidence>
<dbReference type="EMBL" id="PSQE01000005">
    <property type="protein sequence ID" value="RHN55024.1"/>
    <property type="molecule type" value="Genomic_DNA"/>
</dbReference>
<dbReference type="Gramene" id="rna30143">
    <property type="protein sequence ID" value="RHN55024.1"/>
    <property type="gene ID" value="gene30143"/>
</dbReference>
<proteinExistence type="predicted"/>
<accession>A0A396HSX5</accession>
<comment type="caution">
    <text evidence="1">The sequence shown here is derived from an EMBL/GenBank/DDBJ whole genome shotgun (WGS) entry which is preliminary data.</text>
</comment>
<protein>
    <submittedName>
        <fullName evidence="1">Uncharacterized protein</fullName>
    </submittedName>
</protein>
<gene>
    <name evidence="1" type="ORF">MtrunA17_Chr5g0413241</name>
</gene>
<dbReference type="AlphaFoldDB" id="A0A396HSX5"/>
<dbReference type="Proteomes" id="UP000265566">
    <property type="component" value="Chromosome 5"/>
</dbReference>
<organism evidence="1">
    <name type="scientific">Medicago truncatula</name>
    <name type="common">Barrel medic</name>
    <name type="synonym">Medicago tribuloides</name>
    <dbReference type="NCBI Taxonomy" id="3880"/>
    <lineage>
        <taxon>Eukaryota</taxon>
        <taxon>Viridiplantae</taxon>
        <taxon>Streptophyta</taxon>
        <taxon>Embryophyta</taxon>
        <taxon>Tracheophyta</taxon>
        <taxon>Spermatophyta</taxon>
        <taxon>Magnoliopsida</taxon>
        <taxon>eudicotyledons</taxon>
        <taxon>Gunneridae</taxon>
        <taxon>Pentapetalae</taxon>
        <taxon>rosids</taxon>
        <taxon>fabids</taxon>
        <taxon>Fabales</taxon>
        <taxon>Fabaceae</taxon>
        <taxon>Papilionoideae</taxon>
        <taxon>50 kb inversion clade</taxon>
        <taxon>NPAAA clade</taxon>
        <taxon>Hologalegina</taxon>
        <taxon>IRL clade</taxon>
        <taxon>Trifolieae</taxon>
        <taxon>Medicago</taxon>
    </lineage>
</organism>